<keyword evidence="3" id="KW-1185">Reference proteome</keyword>
<evidence type="ECO:0000256" key="1">
    <source>
        <dbReference type="SAM" id="Phobius"/>
    </source>
</evidence>
<evidence type="ECO:0000313" key="2">
    <source>
        <dbReference type="EMBL" id="QDX26503.1"/>
    </source>
</evidence>
<dbReference type="AlphaFoldDB" id="A0A518RGC5"/>
<dbReference type="Proteomes" id="UP000318055">
    <property type="component" value="Chromosome"/>
</dbReference>
<name>A0A518RGC5_9SPHN</name>
<evidence type="ECO:0008006" key="4">
    <source>
        <dbReference type="Google" id="ProtNLM"/>
    </source>
</evidence>
<feature type="transmembrane region" description="Helical" evidence="1">
    <location>
        <begin position="82"/>
        <end position="111"/>
    </location>
</feature>
<dbReference type="KEGG" id="ssua:FPZ54_11025"/>
<organism evidence="2 3">
    <name type="scientific">Sphingomonas suaedae</name>
    <dbReference type="NCBI Taxonomy" id="2599297"/>
    <lineage>
        <taxon>Bacteria</taxon>
        <taxon>Pseudomonadati</taxon>
        <taxon>Pseudomonadota</taxon>
        <taxon>Alphaproteobacteria</taxon>
        <taxon>Sphingomonadales</taxon>
        <taxon>Sphingomonadaceae</taxon>
        <taxon>Sphingomonas</taxon>
    </lineage>
</organism>
<protein>
    <recommendedName>
        <fullName evidence="4">DUF2335 domain-containing protein</fullName>
    </recommendedName>
</protein>
<dbReference type="EMBL" id="CP042239">
    <property type="protein sequence ID" value="QDX26503.1"/>
    <property type="molecule type" value="Genomic_DNA"/>
</dbReference>
<keyword evidence="1" id="KW-1133">Transmembrane helix</keyword>
<gene>
    <name evidence="2" type="ORF">FPZ54_11025</name>
</gene>
<proteinExistence type="predicted"/>
<sequence>MRSVAWRQWLAEFPSYPERERSALMRYQKDVLDHLSIVPDVGELRPHEARRIAEDLVFYCQELQAQQEADAGVGLINLGVALFGFAGAIFFPAAAVVLAALPAAAAVLACAQAYEQRRRTKIVDAILRQLRDLSRRLR</sequence>
<reference evidence="2 3" key="1">
    <citation type="submission" date="2019-07" db="EMBL/GenBank/DDBJ databases">
        <title>Sphingomonas alkalisoli sp. nov., isolated from rhizosphere soil of Suaedae salsa.</title>
        <authorList>
            <person name="Zhang H."/>
            <person name="Xu L."/>
            <person name="Zhang J.-X."/>
            <person name="Sun J.-Q."/>
        </authorList>
    </citation>
    <scope>NUCLEOTIDE SEQUENCE [LARGE SCALE GENOMIC DNA]</scope>
    <source>
        <strain evidence="2 3">XS-10</strain>
    </source>
</reference>
<accession>A0A518RGC5</accession>
<keyword evidence="1" id="KW-0812">Transmembrane</keyword>
<evidence type="ECO:0000313" key="3">
    <source>
        <dbReference type="Proteomes" id="UP000318055"/>
    </source>
</evidence>
<keyword evidence="1" id="KW-0472">Membrane</keyword>